<accession>A0A1L9QSF2</accession>
<evidence type="ECO:0000313" key="2">
    <source>
        <dbReference type="EMBL" id="OJJ25593.1"/>
    </source>
</evidence>
<dbReference type="GO" id="GO:0016757">
    <property type="term" value="F:glycosyltransferase activity"/>
    <property type="evidence" value="ECO:0007669"/>
    <property type="project" value="InterPro"/>
</dbReference>
<protein>
    <recommendedName>
        <fullName evidence="1">Glycosyl transferase family 1 domain-containing protein</fullName>
    </recommendedName>
</protein>
<reference evidence="2" key="1">
    <citation type="submission" date="2016-10" db="EMBL/GenBank/DDBJ databases">
        <title>CRISPR-Cas defence system in Roseofilum reptotaenium: evidence of a bacteriophage-cyanobacterium arms race in the coral black band disease.</title>
        <authorList>
            <person name="Buerger P."/>
            <person name="Wood-Charlson E.M."/>
            <person name="Weynberg K.D."/>
            <person name="Willis B."/>
            <person name="Van Oppen M.J."/>
        </authorList>
    </citation>
    <scope>NUCLEOTIDE SEQUENCE [LARGE SCALE GENOMIC DNA]</scope>
    <source>
        <strain evidence="2">AO1-A</strain>
    </source>
</reference>
<name>A0A1L9QSF2_9CYAN</name>
<dbReference type="PANTHER" id="PTHR45947:SF3">
    <property type="entry name" value="SULFOQUINOVOSYL TRANSFERASE SQD2"/>
    <property type="match status" value="1"/>
</dbReference>
<comment type="caution">
    <text evidence="2">The sequence shown here is derived from an EMBL/GenBank/DDBJ whole genome shotgun (WGS) entry which is preliminary data.</text>
</comment>
<gene>
    <name evidence="2" type="ORF">BI308_10610</name>
</gene>
<evidence type="ECO:0000259" key="1">
    <source>
        <dbReference type="Pfam" id="PF00534"/>
    </source>
</evidence>
<evidence type="ECO:0000313" key="3">
    <source>
        <dbReference type="Proteomes" id="UP000183940"/>
    </source>
</evidence>
<proteinExistence type="predicted"/>
<dbReference type="Gene3D" id="3.40.50.2000">
    <property type="entry name" value="Glycogen Phosphorylase B"/>
    <property type="match status" value="2"/>
</dbReference>
<dbReference type="PANTHER" id="PTHR45947">
    <property type="entry name" value="SULFOQUINOVOSYL TRANSFERASE SQD2"/>
    <property type="match status" value="1"/>
</dbReference>
<dbReference type="EMBL" id="MLAW01000015">
    <property type="protein sequence ID" value="OJJ25593.1"/>
    <property type="molecule type" value="Genomic_DNA"/>
</dbReference>
<dbReference type="STRING" id="1925591.BI308_10610"/>
<dbReference type="CDD" id="cd03801">
    <property type="entry name" value="GT4_PimA-like"/>
    <property type="match status" value="1"/>
</dbReference>
<dbReference type="SUPFAM" id="SSF53756">
    <property type="entry name" value="UDP-Glycosyltransferase/glycogen phosphorylase"/>
    <property type="match status" value="1"/>
</dbReference>
<dbReference type="InterPro" id="IPR050194">
    <property type="entry name" value="Glycosyltransferase_grp1"/>
</dbReference>
<dbReference type="AlphaFoldDB" id="A0A1L9QSF2"/>
<dbReference type="InterPro" id="IPR001296">
    <property type="entry name" value="Glyco_trans_1"/>
</dbReference>
<dbReference type="Proteomes" id="UP000183940">
    <property type="component" value="Unassembled WGS sequence"/>
</dbReference>
<organism evidence="2 3">
    <name type="scientific">Roseofilum reptotaenium AO1-A</name>
    <dbReference type="NCBI Taxonomy" id="1925591"/>
    <lineage>
        <taxon>Bacteria</taxon>
        <taxon>Bacillati</taxon>
        <taxon>Cyanobacteriota</taxon>
        <taxon>Cyanophyceae</taxon>
        <taxon>Desertifilales</taxon>
        <taxon>Desertifilaceae</taxon>
        <taxon>Roseofilum</taxon>
    </lineage>
</organism>
<feature type="domain" description="Glycosyl transferase family 1" evidence="1">
    <location>
        <begin position="192"/>
        <end position="354"/>
    </location>
</feature>
<sequence>MSQRVAFLTHFIAPYRLPLYQSLATQLQDLKILVSTPMEPNRPWQSNWGDLNVQVQRKFTLIRTWNHPQGFAETLYVHVPYDTFWVLGSYQPNIVISHELGMRTLQAALYCKWRKKTKFIIWAKCSESTEQGRGKLREMLRRWLIPQADGIVVNGDSGARYIRRFGIPSEKIFRAFQSTDTSNFSGVRLEKSQEEAYRLLFVGQLIERKNMQRFLGELVKWAENYPERSLEFWLVGDGSERSPLETQPVPENLHLKFFGNIAYDQLPELYAQAGMFVFPTLADEWGQVVNEAMASGLPILGSLGSQAVEELCTEGKTGWVFQPDRPSEIYQAIDRALSTSPETLEQMRIQSRKRIESMTPEFVASKFVEAINSVMAR</sequence>
<dbReference type="Pfam" id="PF00534">
    <property type="entry name" value="Glycos_transf_1"/>
    <property type="match status" value="1"/>
</dbReference>
<keyword evidence="3" id="KW-1185">Reference proteome</keyword>